<dbReference type="InterPro" id="IPR015797">
    <property type="entry name" value="NUDIX_hydrolase-like_dom_sf"/>
</dbReference>
<dbReference type="GO" id="GO:0016787">
    <property type="term" value="F:hydrolase activity"/>
    <property type="evidence" value="ECO:0007669"/>
    <property type="project" value="UniProtKB-KW"/>
</dbReference>
<comment type="caution">
    <text evidence="3">The sequence shown here is derived from an EMBL/GenBank/DDBJ whole genome shotgun (WGS) entry which is preliminary data.</text>
</comment>
<accession>A0A554JDK6</accession>
<dbReference type="Gene3D" id="3.90.79.10">
    <property type="entry name" value="Nucleoside Triphosphate Pyrophosphohydrolase"/>
    <property type="match status" value="1"/>
</dbReference>
<dbReference type="PROSITE" id="PS51462">
    <property type="entry name" value="NUDIX"/>
    <property type="match status" value="1"/>
</dbReference>
<keyword evidence="1" id="KW-0378">Hydrolase</keyword>
<evidence type="ECO:0000313" key="4">
    <source>
        <dbReference type="Proteomes" id="UP000319613"/>
    </source>
</evidence>
<dbReference type="InterPro" id="IPR020084">
    <property type="entry name" value="NUDIX_hydrolase_CS"/>
</dbReference>
<protein>
    <submittedName>
        <fullName evidence="3">Mut/nudix family protein</fullName>
    </submittedName>
</protein>
<dbReference type="InterPro" id="IPR000086">
    <property type="entry name" value="NUDIX_hydrolase_dom"/>
</dbReference>
<gene>
    <name evidence="3" type="ORF">G01um101477_113</name>
</gene>
<dbReference type="AlphaFoldDB" id="A0A554JDK6"/>
<reference evidence="3 4" key="1">
    <citation type="submission" date="2017-07" db="EMBL/GenBank/DDBJ databases">
        <title>Mechanisms for carbon and nitrogen cycling indicate functional differentiation within the Candidate Phyla Radiation.</title>
        <authorList>
            <person name="Danczak R.E."/>
            <person name="Johnston M.D."/>
            <person name="Kenah C."/>
            <person name="Slattery M."/>
            <person name="Wrighton K.C."/>
            <person name="Wilkins M.J."/>
        </authorList>
    </citation>
    <scope>NUCLEOTIDE SEQUENCE [LARGE SCALE GENOMIC DNA]</scope>
    <source>
        <strain evidence="3">Gr01-1014_77</strain>
    </source>
</reference>
<dbReference type="PROSITE" id="PS00893">
    <property type="entry name" value="NUDIX_BOX"/>
    <property type="match status" value="1"/>
</dbReference>
<dbReference type="Proteomes" id="UP000319613">
    <property type="component" value="Unassembled WGS sequence"/>
</dbReference>
<dbReference type="PANTHER" id="PTHR43736:SF1">
    <property type="entry name" value="DIHYDRONEOPTERIN TRIPHOSPHATE DIPHOSPHATASE"/>
    <property type="match status" value="1"/>
</dbReference>
<evidence type="ECO:0000313" key="3">
    <source>
        <dbReference type="EMBL" id="TSC66358.1"/>
    </source>
</evidence>
<evidence type="ECO:0000259" key="2">
    <source>
        <dbReference type="PROSITE" id="PS51462"/>
    </source>
</evidence>
<dbReference type="EMBL" id="VMFF01000007">
    <property type="protein sequence ID" value="TSC66358.1"/>
    <property type="molecule type" value="Genomic_DNA"/>
</dbReference>
<proteinExistence type="predicted"/>
<feature type="domain" description="Nudix hydrolase" evidence="2">
    <location>
        <begin position="7"/>
        <end position="149"/>
    </location>
</feature>
<dbReference type="PANTHER" id="PTHR43736">
    <property type="entry name" value="ADP-RIBOSE PYROPHOSPHATASE"/>
    <property type="match status" value="1"/>
</dbReference>
<dbReference type="Pfam" id="PF00293">
    <property type="entry name" value="NUDIX"/>
    <property type="match status" value="1"/>
</dbReference>
<dbReference type="SUPFAM" id="SSF55811">
    <property type="entry name" value="Nudix"/>
    <property type="match status" value="1"/>
</dbReference>
<evidence type="ECO:0000256" key="1">
    <source>
        <dbReference type="ARBA" id="ARBA00022801"/>
    </source>
</evidence>
<name>A0A554JDK6_9BACT</name>
<organism evidence="3 4">
    <name type="scientific">Candidatus Doudnabacteria bacterium Gr01-1014_77</name>
    <dbReference type="NCBI Taxonomy" id="2017133"/>
    <lineage>
        <taxon>Bacteria</taxon>
        <taxon>Candidatus Doudnaibacteriota</taxon>
    </lineage>
</organism>
<sequence>MPHIHEKIDFTATAFIVYKNTVLLRVHDKYKTWLGVGGHIELDENPNQAVIREVKEEVGLNIELSHTEEQIKTAEYTTLIPPDFMNIHKVSDAHQHMDMIYLVESTSNDVIPEGGDQSDDWKWFTKEELDDPKYEIRPIVVFYAKKALEKYS</sequence>